<name>A0A1L7WSX0_9HELO</name>
<keyword evidence="3" id="KW-1185">Reference proteome</keyword>
<gene>
    <name evidence="2" type="ORF">PAC_05741</name>
</gene>
<dbReference type="Proteomes" id="UP000184330">
    <property type="component" value="Unassembled WGS sequence"/>
</dbReference>
<accession>A0A1L7WSX0</accession>
<feature type="compositionally biased region" description="Basic and acidic residues" evidence="1">
    <location>
        <begin position="49"/>
        <end position="65"/>
    </location>
</feature>
<feature type="compositionally biased region" description="Basic residues" evidence="1">
    <location>
        <begin position="83"/>
        <end position="95"/>
    </location>
</feature>
<feature type="region of interest" description="Disordered" evidence="1">
    <location>
        <begin position="1"/>
        <end position="104"/>
    </location>
</feature>
<evidence type="ECO:0000313" key="2">
    <source>
        <dbReference type="EMBL" id="CZR55853.1"/>
    </source>
</evidence>
<organism evidence="2 3">
    <name type="scientific">Phialocephala subalpina</name>
    <dbReference type="NCBI Taxonomy" id="576137"/>
    <lineage>
        <taxon>Eukaryota</taxon>
        <taxon>Fungi</taxon>
        <taxon>Dikarya</taxon>
        <taxon>Ascomycota</taxon>
        <taxon>Pezizomycotina</taxon>
        <taxon>Leotiomycetes</taxon>
        <taxon>Helotiales</taxon>
        <taxon>Mollisiaceae</taxon>
        <taxon>Phialocephala</taxon>
        <taxon>Phialocephala fortinii species complex</taxon>
    </lineage>
</organism>
<proteinExistence type="predicted"/>
<sequence>MCAGKADDNPNPASNPVELPNRPSAGASVAPHPQSSTERPRSKRTHTSSGEHRPKSHRPQSERKSRAGSSSTRPPKTSEHGGRRSSSHREHHRSRRDFPAIQEYPEDRAIRRGVAELGTFIDQHVVSFYPSGSSGYSGMSEMDDPRTRQPAIRRYVAQKVISSMIIADSESSPSPTKIAHEIADDLQVYSSSNGDRLDNLIGLCELGEKLRIDMEDHPASWSFGSFEEGHGNGFVVLIPALSRDGQQVVPSQRFRID</sequence>
<evidence type="ECO:0000256" key="1">
    <source>
        <dbReference type="SAM" id="MobiDB-lite"/>
    </source>
</evidence>
<protein>
    <submittedName>
        <fullName evidence="2">Uncharacterized protein</fullName>
    </submittedName>
</protein>
<dbReference type="EMBL" id="FJOG01000007">
    <property type="protein sequence ID" value="CZR55853.1"/>
    <property type="molecule type" value="Genomic_DNA"/>
</dbReference>
<evidence type="ECO:0000313" key="3">
    <source>
        <dbReference type="Proteomes" id="UP000184330"/>
    </source>
</evidence>
<dbReference type="OrthoDB" id="3562278at2759"/>
<reference evidence="2 3" key="1">
    <citation type="submission" date="2016-03" db="EMBL/GenBank/DDBJ databases">
        <authorList>
            <person name="Ploux O."/>
        </authorList>
    </citation>
    <scope>NUCLEOTIDE SEQUENCE [LARGE SCALE GENOMIC DNA]</scope>
    <source>
        <strain evidence="2 3">UAMH 11012</strain>
    </source>
</reference>
<dbReference type="AlphaFoldDB" id="A0A1L7WSX0"/>